<dbReference type="AlphaFoldDB" id="A0A0W7WJH3"/>
<evidence type="ECO:0000313" key="1">
    <source>
        <dbReference type="EMBL" id="KUF10773.1"/>
    </source>
</evidence>
<evidence type="ECO:0000313" key="2">
    <source>
        <dbReference type="Proteomes" id="UP000054396"/>
    </source>
</evidence>
<dbReference type="Pfam" id="PF13483">
    <property type="entry name" value="Lactamase_B_3"/>
    <property type="match status" value="1"/>
</dbReference>
<protein>
    <submittedName>
        <fullName evidence="1">Zn-dependent hydrolase</fullName>
    </submittedName>
</protein>
<dbReference type="InterPro" id="IPR036866">
    <property type="entry name" value="RibonucZ/Hydroxyglut_hydro"/>
</dbReference>
<dbReference type="GO" id="GO:0016787">
    <property type="term" value="F:hydrolase activity"/>
    <property type="evidence" value="ECO:0007669"/>
    <property type="project" value="UniProtKB-KW"/>
</dbReference>
<dbReference type="Proteomes" id="UP000054396">
    <property type="component" value="Unassembled WGS sequence"/>
</dbReference>
<accession>A0A0W7WJH3</accession>
<dbReference type="RefSeq" id="WP_058862058.1">
    <property type="nucleotide sequence ID" value="NZ_LPXO01000005.1"/>
</dbReference>
<dbReference type="SUPFAM" id="SSF56281">
    <property type="entry name" value="Metallo-hydrolase/oxidoreductase"/>
    <property type="match status" value="1"/>
</dbReference>
<dbReference type="PANTHER" id="PTHR39189">
    <property type="entry name" value="UPF0173 METAL-DEPENDENT HYDROLASE YTKL"/>
    <property type="match status" value="1"/>
</dbReference>
<keyword evidence="2" id="KW-1185">Reference proteome</keyword>
<organism evidence="1 2">
    <name type="scientific">Pseudoponticoccus marisrubri</name>
    <dbReference type="NCBI Taxonomy" id="1685382"/>
    <lineage>
        <taxon>Bacteria</taxon>
        <taxon>Pseudomonadati</taxon>
        <taxon>Pseudomonadota</taxon>
        <taxon>Alphaproteobacteria</taxon>
        <taxon>Rhodobacterales</taxon>
        <taxon>Roseobacteraceae</taxon>
        <taxon>Pseudoponticoccus</taxon>
    </lineage>
</organism>
<dbReference type="Gene3D" id="3.60.15.10">
    <property type="entry name" value="Ribonuclease Z/Hydroxyacylglutathione hydrolase-like"/>
    <property type="match status" value="1"/>
</dbReference>
<reference evidence="1 2" key="1">
    <citation type="submission" date="2015-12" db="EMBL/GenBank/DDBJ databases">
        <authorList>
            <person name="Shamseldin A."/>
            <person name="Moawad H."/>
            <person name="Abd El-Rahim W.M."/>
            <person name="Sadowsky M.J."/>
        </authorList>
    </citation>
    <scope>NUCLEOTIDE SEQUENCE [LARGE SCALE GENOMIC DNA]</scope>
    <source>
        <strain evidence="1 2">SJ5A-1</strain>
    </source>
</reference>
<keyword evidence="1" id="KW-0378">Hydrolase</keyword>
<gene>
    <name evidence="1" type="ORF">AVJ23_10045</name>
</gene>
<dbReference type="EMBL" id="LPXO01000005">
    <property type="protein sequence ID" value="KUF10773.1"/>
    <property type="molecule type" value="Genomic_DNA"/>
</dbReference>
<sequence length="226" mass="25334">MKIKWYGQAAFMLTRADGFRIVTDPYTPEELGFAPMKDEADLVLTSSDDDSAHCRSDLIPGTPVTYNTLDAVRAGGRAEVGGVEVHAIEAMEVEDHPLHEPGANAMYRFEGDGMQIAHMGDVGNDLNDRQTAFFEGTDILLTLAGGQFTTRLDEVKRLIDVTRPKLVIPMHFRTLCYKPRSLLWINSFLSYFDEEKEVDFAFGCEAEVTRDSLPDTTRVLVMDYAR</sequence>
<dbReference type="STRING" id="1685382.AVJ23_10045"/>
<name>A0A0W7WJH3_9RHOB</name>
<dbReference type="PANTHER" id="PTHR39189:SF1">
    <property type="entry name" value="UPF0173 METAL-DEPENDENT HYDROLASE YTKL"/>
    <property type="match status" value="1"/>
</dbReference>
<dbReference type="OrthoDB" id="9789133at2"/>
<proteinExistence type="predicted"/>
<comment type="caution">
    <text evidence="1">The sequence shown here is derived from an EMBL/GenBank/DDBJ whole genome shotgun (WGS) entry which is preliminary data.</text>
</comment>